<keyword evidence="2" id="KW-1185">Reference proteome</keyword>
<organism evidence="1 2">
    <name type="scientific">Hypsibius exemplaris</name>
    <name type="common">Freshwater tardigrade</name>
    <dbReference type="NCBI Taxonomy" id="2072580"/>
    <lineage>
        <taxon>Eukaryota</taxon>
        <taxon>Metazoa</taxon>
        <taxon>Ecdysozoa</taxon>
        <taxon>Tardigrada</taxon>
        <taxon>Eutardigrada</taxon>
        <taxon>Parachela</taxon>
        <taxon>Hypsibioidea</taxon>
        <taxon>Hypsibiidae</taxon>
        <taxon>Hypsibius</taxon>
    </lineage>
</organism>
<comment type="caution">
    <text evidence="1">The sequence shown here is derived from an EMBL/GenBank/DDBJ whole genome shotgun (WGS) entry which is preliminary data.</text>
</comment>
<proteinExistence type="predicted"/>
<protein>
    <recommendedName>
        <fullName evidence="3">Protein kinase domain-containing protein</fullName>
    </recommendedName>
</protein>
<reference evidence="2" key="1">
    <citation type="submission" date="2017-01" db="EMBL/GenBank/DDBJ databases">
        <title>Comparative genomics of anhydrobiosis in the tardigrade Hypsibius dujardini.</title>
        <authorList>
            <person name="Yoshida Y."/>
            <person name="Koutsovoulos G."/>
            <person name="Laetsch D."/>
            <person name="Stevens L."/>
            <person name="Kumar S."/>
            <person name="Horikawa D."/>
            <person name="Ishino K."/>
            <person name="Komine S."/>
            <person name="Tomita M."/>
            <person name="Blaxter M."/>
            <person name="Arakawa K."/>
        </authorList>
    </citation>
    <scope>NUCLEOTIDE SEQUENCE [LARGE SCALE GENOMIC DNA]</scope>
    <source>
        <strain evidence="2">Z151</strain>
    </source>
</reference>
<evidence type="ECO:0000313" key="1">
    <source>
        <dbReference type="EMBL" id="OQV19590.1"/>
    </source>
</evidence>
<gene>
    <name evidence="1" type="ORF">BV898_06364</name>
</gene>
<sequence>MAPTTQQSKRRASSVARPVKNPLKKIQEAEAAAAGSSWSKPIDFWILGCVVVDLLFRRNGRRLNWSNLDDSVHQQLWYLSHAIGPLPEVLMEGVDADAQYQFRQYQTVPATLVTALNHLEMRDVSTQLYQSLSGPNCTVLKYPVPPVRRCLLCGTFFYFSVSEYSRSSSHAYDWDVR</sequence>
<dbReference type="EMBL" id="MTYJ01000037">
    <property type="protein sequence ID" value="OQV19590.1"/>
    <property type="molecule type" value="Genomic_DNA"/>
</dbReference>
<dbReference type="AlphaFoldDB" id="A0A1W0WWM1"/>
<name>A0A1W0WWM1_HYPEX</name>
<evidence type="ECO:0008006" key="3">
    <source>
        <dbReference type="Google" id="ProtNLM"/>
    </source>
</evidence>
<accession>A0A1W0WWM1</accession>
<dbReference type="Proteomes" id="UP000192578">
    <property type="component" value="Unassembled WGS sequence"/>
</dbReference>
<evidence type="ECO:0000313" key="2">
    <source>
        <dbReference type="Proteomes" id="UP000192578"/>
    </source>
</evidence>